<dbReference type="AlphaFoldDB" id="A0A437GW46"/>
<dbReference type="PANTHER" id="PTHR22789:SF0">
    <property type="entry name" value="3-OXO-TETRONATE 4-PHOSPHATE DECARBOXYLASE-RELATED"/>
    <property type="match status" value="1"/>
</dbReference>
<comment type="caution">
    <text evidence="4">The sequence shown here is derived from an EMBL/GenBank/DDBJ whole genome shotgun (WGS) entry which is preliminary data.</text>
</comment>
<dbReference type="PANTHER" id="PTHR22789">
    <property type="entry name" value="FUCULOSE PHOSPHATE ALDOLASE"/>
    <property type="match status" value="1"/>
</dbReference>
<dbReference type="GO" id="GO:0019323">
    <property type="term" value="P:pentose catabolic process"/>
    <property type="evidence" value="ECO:0007669"/>
    <property type="project" value="TreeGrafter"/>
</dbReference>
<proteinExistence type="predicted"/>
<dbReference type="GO" id="GO:0016832">
    <property type="term" value="F:aldehyde-lyase activity"/>
    <property type="evidence" value="ECO:0007669"/>
    <property type="project" value="TreeGrafter"/>
</dbReference>
<keyword evidence="5" id="KW-1185">Reference proteome</keyword>
<dbReference type="InterPro" id="IPR036409">
    <property type="entry name" value="Aldolase_II/adducin_N_sf"/>
</dbReference>
<feature type="domain" description="Class II aldolase/adducin N-terminal" evidence="3">
    <location>
        <begin position="10"/>
        <end position="180"/>
    </location>
</feature>
<gene>
    <name evidence="4" type="ORF">EKN06_09940</name>
</gene>
<dbReference type="GO" id="GO:0005829">
    <property type="term" value="C:cytosol"/>
    <property type="evidence" value="ECO:0007669"/>
    <property type="project" value="TreeGrafter"/>
</dbReference>
<keyword evidence="1" id="KW-0479">Metal-binding</keyword>
<dbReference type="SMART" id="SM01007">
    <property type="entry name" value="Aldolase_II"/>
    <property type="match status" value="1"/>
</dbReference>
<dbReference type="GO" id="GO:0046872">
    <property type="term" value="F:metal ion binding"/>
    <property type="evidence" value="ECO:0007669"/>
    <property type="project" value="UniProtKB-KW"/>
</dbReference>
<dbReference type="EMBL" id="RXOL01000004">
    <property type="protein sequence ID" value="RVQ66350.1"/>
    <property type="molecule type" value="Genomic_DNA"/>
</dbReference>
<keyword evidence="2" id="KW-0456">Lyase</keyword>
<dbReference type="RefSeq" id="WP_127612773.1">
    <property type="nucleotide sequence ID" value="NZ_RXOL01000004.1"/>
</dbReference>
<dbReference type="InterPro" id="IPR001303">
    <property type="entry name" value="Aldolase_II/adducin_N"/>
</dbReference>
<dbReference type="Gene3D" id="3.40.225.10">
    <property type="entry name" value="Class II aldolase/adducin N-terminal domain"/>
    <property type="match status" value="1"/>
</dbReference>
<dbReference type="OrthoDB" id="5291399at2"/>
<dbReference type="SUPFAM" id="SSF53639">
    <property type="entry name" value="AraD/HMP-PK domain-like"/>
    <property type="match status" value="1"/>
</dbReference>
<evidence type="ECO:0000256" key="2">
    <source>
        <dbReference type="ARBA" id="ARBA00023239"/>
    </source>
</evidence>
<evidence type="ECO:0000313" key="4">
    <source>
        <dbReference type="EMBL" id="RVQ66350.1"/>
    </source>
</evidence>
<dbReference type="Proteomes" id="UP000283003">
    <property type="component" value="Unassembled WGS sequence"/>
</dbReference>
<accession>A0A437GW46</accession>
<evidence type="ECO:0000256" key="1">
    <source>
        <dbReference type="ARBA" id="ARBA00022723"/>
    </source>
</evidence>
<protein>
    <submittedName>
        <fullName evidence="4">Class II aldolase/adducin family protein</fullName>
    </submittedName>
</protein>
<dbReference type="Pfam" id="PF00596">
    <property type="entry name" value="Aldolase_II"/>
    <property type="match status" value="1"/>
</dbReference>
<dbReference type="InterPro" id="IPR050197">
    <property type="entry name" value="Aldolase_class_II_sugar_metab"/>
</dbReference>
<name>A0A437GW46_9SPHN</name>
<organism evidence="4 5">
    <name type="scientific">Croceicoccus ponticola</name>
    <dbReference type="NCBI Taxonomy" id="2217664"/>
    <lineage>
        <taxon>Bacteria</taxon>
        <taxon>Pseudomonadati</taxon>
        <taxon>Pseudomonadota</taxon>
        <taxon>Alphaproteobacteria</taxon>
        <taxon>Sphingomonadales</taxon>
        <taxon>Erythrobacteraceae</taxon>
        <taxon>Croceicoccus</taxon>
    </lineage>
</organism>
<sequence>MTMNDKQIRQLVLDACHGLAASGCGNTIGGHVSMRVPGRDLYWTNALDRALDEMEDDDLLLVNFDGKVVEGNRPISPGIDFHQGIYQQRLEINGVVHTHGPWGTTQAALCRPVRMYHNLSTYFYNKVGVSPDDTIEAIAPVLGDNVAIMIPWHGAITIGKTLPEAAALHVTYEYAARLDVKLAATEAPEIPADACDRLQALLSKANYLDLTWELMLRRAKASPGLPEA</sequence>
<reference evidence="4 5" key="1">
    <citation type="submission" date="2018-12" db="EMBL/GenBank/DDBJ databases">
        <title>Croceicoccus ponticola sp. nov., a lipolytic bacterium isolated from seawater.</title>
        <authorList>
            <person name="Yoon J.-H."/>
        </authorList>
    </citation>
    <scope>NUCLEOTIDE SEQUENCE [LARGE SCALE GENOMIC DNA]</scope>
    <source>
        <strain evidence="4 5">GM-16</strain>
    </source>
</reference>
<evidence type="ECO:0000313" key="5">
    <source>
        <dbReference type="Proteomes" id="UP000283003"/>
    </source>
</evidence>
<evidence type="ECO:0000259" key="3">
    <source>
        <dbReference type="SMART" id="SM01007"/>
    </source>
</evidence>